<dbReference type="OrthoDB" id="1046782at2759"/>
<dbReference type="STRING" id="599839.J4HW32"/>
<dbReference type="PANTHER" id="PTHR33928">
    <property type="entry name" value="POLYGALACTURONASE QRT3"/>
    <property type="match status" value="1"/>
</dbReference>
<accession>J4HW32</accession>
<evidence type="ECO:0000259" key="1">
    <source>
        <dbReference type="Pfam" id="PF12708"/>
    </source>
</evidence>
<dbReference type="EMBL" id="HE797040">
    <property type="protein sequence ID" value="CCM01557.1"/>
    <property type="molecule type" value="Genomic_DNA"/>
</dbReference>
<dbReference type="Gene3D" id="2.160.20.10">
    <property type="entry name" value="Single-stranded right-handed beta-helix, Pectin lyase-like"/>
    <property type="match status" value="2"/>
</dbReference>
<protein>
    <recommendedName>
        <fullName evidence="1">Rhamnogalacturonase A/B/Epimerase-like pectate lyase domain-containing protein</fullName>
    </recommendedName>
</protein>
<evidence type="ECO:0000313" key="2">
    <source>
        <dbReference type="EMBL" id="CCM01557.1"/>
    </source>
</evidence>
<feature type="domain" description="Rhamnogalacturonase A/B/Epimerase-like pectate lyase" evidence="1">
    <location>
        <begin position="168"/>
        <end position="233"/>
    </location>
</feature>
<sequence length="384" mass="40941">MVSTFSIDVDSFSDSAVYGMWNWGWTFQDVKIDNCQIGFDLKTGGTSQENQTVGAEAIIDAYVSNTGVFVRSSTATNSLAGSLVLNNVHLKNVPVAVGILGGDVVLPGGSMKIDNWLQGNVYSGTSARHAFVKGHMPTPPKAGSLIDETGKIVGRMHPQYEDYAVDQFVSVKTLGARGDGRTDDTAVLQSIFNKYAGKKIIFLDHGVYYITSTLTIPAGTQMVGEAWSVIIGGGPAFDNPNIPTVMVRVGEPGSEGIMEISDILFVTRGPAPGAIVVEWNIHSSVPAGAGMWDSHIRLAGAAGTNLERAQCPVKPESNACFAAFLAMRLTRQSNAYLEGTWVWLADHDLDGDGKSQITVFSGRGILSESLGPVWMIGTGRSCFI</sequence>
<keyword evidence="3" id="KW-1185">Reference proteome</keyword>
<evidence type="ECO:0000313" key="3">
    <source>
        <dbReference type="Proteomes" id="UP000006352"/>
    </source>
</evidence>
<dbReference type="InterPro" id="IPR011050">
    <property type="entry name" value="Pectin_lyase_fold/virulence"/>
</dbReference>
<dbReference type="InterPro" id="IPR012334">
    <property type="entry name" value="Pectin_lyas_fold"/>
</dbReference>
<organism evidence="2 3">
    <name type="scientific">Fibroporia radiculosa</name>
    <dbReference type="NCBI Taxonomy" id="599839"/>
    <lineage>
        <taxon>Eukaryota</taxon>
        <taxon>Fungi</taxon>
        <taxon>Dikarya</taxon>
        <taxon>Basidiomycota</taxon>
        <taxon>Agaricomycotina</taxon>
        <taxon>Agaricomycetes</taxon>
        <taxon>Polyporales</taxon>
        <taxon>Fibroporiaceae</taxon>
        <taxon>Fibroporia</taxon>
    </lineage>
</organism>
<dbReference type="AlphaFoldDB" id="J4HW32"/>
<dbReference type="HOGENOM" id="CLU_776549_0_0_1"/>
<proteinExistence type="predicted"/>
<dbReference type="Pfam" id="PF12708">
    <property type="entry name" value="Pect-lyase_RHGA_epim"/>
    <property type="match status" value="1"/>
</dbReference>
<dbReference type="GeneID" id="24096468"/>
<name>J4HW32_9APHY</name>
<gene>
    <name evidence="2" type="ORF">FIBRA_03616</name>
</gene>
<reference evidence="2 3" key="1">
    <citation type="journal article" date="2012" name="Appl. Environ. Microbiol.">
        <title>Short-read sequencing for genomic analysis of the brown rot fungus Fibroporia radiculosa.</title>
        <authorList>
            <person name="Tang J.D."/>
            <person name="Perkins A.D."/>
            <person name="Sonstegard T.S."/>
            <person name="Schroeder S.G."/>
            <person name="Burgess S.C."/>
            <person name="Diehl S.V."/>
        </authorList>
    </citation>
    <scope>NUCLEOTIDE SEQUENCE [LARGE SCALE GENOMIC DNA]</scope>
    <source>
        <strain evidence="2 3">TFFH 294</strain>
    </source>
</reference>
<dbReference type="InParanoid" id="J4HW32"/>
<dbReference type="PANTHER" id="PTHR33928:SF2">
    <property type="entry name" value="PECTATE LYASE SUPERFAMILY PROTEIN DOMAIN-CONTAINING PROTEIN-RELATED"/>
    <property type="match status" value="1"/>
</dbReference>
<dbReference type="InterPro" id="IPR024535">
    <property type="entry name" value="RHGA/B-epi-like_pectate_lyase"/>
</dbReference>
<dbReference type="Proteomes" id="UP000006352">
    <property type="component" value="Unassembled WGS sequence"/>
</dbReference>
<dbReference type="GO" id="GO:0004650">
    <property type="term" value="F:polygalacturonase activity"/>
    <property type="evidence" value="ECO:0007669"/>
    <property type="project" value="InterPro"/>
</dbReference>
<dbReference type="SUPFAM" id="SSF51126">
    <property type="entry name" value="Pectin lyase-like"/>
    <property type="match status" value="2"/>
</dbReference>
<dbReference type="InterPro" id="IPR039279">
    <property type="entry name" value="QRT3-like"/>
</dbReference>
<dbReference type="RefSeq" id="XP_012180840.1">
    <property type="nucleotide sequence ID" value="XM_012325450.1"/>
</dbReference>